<accession>A0A511DG29</accession>
<dbReference type="PANTHER" id="PTHR42870">
    <property type="entry name" value="ACETYL-COA C-ACETYLTRANSFERASE"/>
    <property type="match status" value="1"/>
</dbReference>
<dbReference type="Proteomes" id="UP000321685">
    <property type="component" value="Unassembled WGS sequence"/>
</dbReference>
<dbReference type="CDD" id="cd00829">
    <property type="entry name" value="SCP-x_thiolase"/>
    <property type="match status" value="1"/>
</dbReference>
<evidence type="ECO:0000313" key="2">
    <source>
        <dbReference type="EMBL" id="GEL22694.1"/>
    </source>
</evidence>
<dbReference type="Pfam" id="PF22691">
    <property type="entry name" value="Thiolase_C_1"/>
    <property type="match status" value="1"/>
</dbReference>
<dbReference type="AlphaFoldDB" id="A0A511DG29"/>
<comment type="caution">
    <text evidence="2">The sequence shown here is derived from an EMBL/GenBank/DDBJ whole genome shotgun (WGS) entry which is preliminary data.</text>
</comment>
<dbReference type="EMBL" id="BJVJ01000011">
    <property type="protein sequence ID" value="GEL22694.1"/>
    <property type="molecule type" value="Genomic_DNA"/>
</dbReference>
<gene>
    <name evidence="2" type="ORF">PSU4_16480</name>
</gene>
<sequence>MTWANRCAVAVVGVGFSAVERRTTTPLGRFADDAAAAAIADAGLTPDAVDGLATYPTPPFEGAAARSGEDMVDVEHFLQAPWARGVRWYSQAGEGMVTTSVRDAVHALAAGACTTALVWRAMYVPPGTYGTHAGTAPGDAAFAAPYCCAGAIPWHALAYRRYLERSGGRREAMAALVVEQRRNANRNPHAVFADRALTEQDYAAARMVADPLCLFDCDVPVTAAIALVLTTADRARDLPRPPVYVAAAAQQTTRREHRLHYTMDDHVDAGEPLVRALCEQAGLGVRDVGSAQLYDGFAPSVLYWLEAAGFCGRGEALDFVQDGRVAVDGELPVNTGGGSLSQGRMHGMGHLAEAVVQLRGDAGERQVADRGAALVLVGSPMLRGGGVLLTADSL</sequence>
<organism evidence="2 3">
    <name type="scientific">Pseudonocardia sulfidoxydans NBRC 16205</name>
    <dbReference type="NCBI Taxonomy" id="1223511"/>
    <lineage>
        <taxon>Bacteria</taxon>
        <taxon>Bacillati</taxon>
        <taxon>Actinomycetota</taxon>
        <taxon>Actinomycetes</taxon>
        <taxon>Pseudonocardiales</taxon>
        <taxon>Pseudonocardiaceae</taxon>
        <taxon>Pseudonocardia</taxon>
    </lineage>
</organism>
<dbReference type="PANTHER" id="PTHR42870:SF1">
    <property type="entry name" value="NON-SPECIFIC LIPID-TRANSFER PROTEIN-LIKE 2"/>
    <property type="match status" value="1"/>
</dbReference>
<reference evidence="2 3" key="1">
    <citation type="submission" date="2019-07" db="EMBL/GenBank/DDBJ databases">
        <title>Whole genome shotgun sequence of Pseudonocardia sulfidoxydans NBRC 16205.</title>
        <authorList>
            <person name="Hosoyama A."/>
            <person name="Uohara A."/>
            <person name="Ohji S."/>
            <person name="Ichikawa N."/>
        </authorList>
    </citation>
    <scope>NUCLEOTIDE SEQUENCE [LARGE SCALE GENOMIC DNA]</scope>
    <source>
        <strain evidence="2 3">NBRC 16205</strain>
    </source>
</reference>
<dbReference type="SUPFAM" id="SSF53901">
    <property type="entry name" value="Thiolase-like"/>
    <property type="match status" value="2"/>
</dbReference>
<protein>
    <recommendedName>
        <fullName evidence="1">Thiolase C-terminal domain-containing protein</fullName>
    </recommendedName>
</protein>
<feature type="domain" description="Thiolase C-terminal" evidence="1">
    <location>
        <begin position="275"/>
        <end position="375"/>
    </location>
</feature>
<dbReference type="InterPro" id="IPR016039">
    <property type="entry name" value="Thiolase-like"/>
</dbReference>
<dbReference type="Gene3D" id="3.40.47.10">
    <property type="match status" value="1"/>
</dbReference>
<dbReference type="RefSeq" id="WP_147104417.1">
    <property type="nucleotide sequence ID" value="NZ_BJVJ01000011.1"/>
</dbReference>
<proteinExistence type="predicted"/>
<keyword evidence="3" id="KW-1185">Reference proteome</keyword>
<evidence type="ECO:0000313" key="3">
    <source>
        <dbReference type="Proteomes" id="UP000321685"/>
    </source>
</evidence>
<name>A0A511DG29_9PSEU</name>
<dbReference type="InterPro" id="IPR055140">
    <property type="entry name" value="Thiolase_C_2"/>
</dbReference>
<evidence type="ECO:0000259" key="1">
    <source>
        <dbReference type="Pfam" id="PF22691"/>
    </source>
</evidence>
<dbReference type="GO" id="GO:0016747">
    <property type="term" value="F:acyltransferase activity, transferring groups other than amino-acyl groups"/>
    <property type="evidence" value="ECO:0007669"/>
    <property type="project" value="InterPro"/>
</dbReference>
<dbReference type="OrthoDB" id="9785768at2"/>